<dbReference type="EMBL" id="LHPF02000062">
    <property type="protein sequence ID" value="PSC67380.1"/>
    <property type="molecule type" value="Genomic_DNA"/>
</dbReference>
<feature type="domain" description="UspA" evidence="1">
    <location>
        <begin position="7"/>
        <end position="130"/>
    </location>
</feature>
<dbReference type="GO" id="GO:0016787">
    <property type="term" value="F:hydrolase activity"/>
    <property type="evidence" value="ECO:0007669"/>
    <property type="project" value="UniProtKB-KW"/>
</dbReference>
<name>A0A2P6UZW1_9CHLO</name>
<evidence type="ECO:0000259" key="1">
    <source>
        <dbReference type="Pfam" id="PF00582"/>
    </source>
</evidence>
<evidence type="ECO:0000313" key="2">
    <source>
        <dbReference type="EMBL" id="PSC67380.1"/>
    </source>
</evidence>
<dbReference type="SUPFAM" id="SSF52402">
    <property type="entry name" value="Adenine nucleotide alpha hydrolases-like"/>
    <property type="match status" value="1"/>
</dbReference>
<dbReference type="CDD" id="cd23659">
    <property type="entry name" value="USP_At3g01520-like"/>
    <property type="match status" value="1"/>
</dbReference>
<dbReference type="Proteomes" id="UP000239649">
    <property type="component" value="Unassembled WGS sequence"/>
</dbReference>
<accession>A0A2P6UZW1</accession>
<dbReference type="PANTHER" id="PTHR31964">
    <property type="entry name" value="ADENINE NUCLEOTIDE ALPHA HYDROLASES-LIKE SUPERFAMILY PROTEIN"/>
    <property type="match status" value="1"/>
</dbReference>
<proteinExistence type="predicted"/>
<dbReference type="Pfam" id="PF00582">
    <property type="entry name" value="Usp"/>
    <property type="match status" value="1"/>
</dbReference>
<dbReference type="PANTHER" id="PTHR31964:SF113">
    <property type="entry name" value="USPA DOMAIN-CONTAINING PROTEIN"/>
    <property type="match status" value="1"/>
</dbReference>
<organism evidence="2 3">
    <name type="scientific">Micractinium conductrix</name>
    <dbReference type="NCBI Taxonomy" id="554055"/>
    <lineage>
        <taxon>Eukaryota</taxon>
        <taxon>Viridiplantae</taxon>
        <taxon>Chlorophyta</taxon>
        <taxon>core chlorophytes</taxon>
        <taxon>Trebouxiophyceae</taxon>
        <taxon>Chlorellales</taxon>
        <taxon>Chlorellaceae</taxon>
        <taxon>Chlorella clade</taxon>
        <taxon>Micractinium</taxon>
    </lineage>
</organism>
<dbReference type="OrthoDB" id="843225at2759"/>
<comment type="caution">
    <text evidence="2">The sequence shown here is derived from an EMBL/GenBank/DDBJ whole genome shotgun (WGS) entry which is preliminary data.</text>
</comment>
<dbReference type="Gene3D" id="3.40.50.620">
    <property type="entry name" value="HUPs"/>
    <property type="match status" value="1"/>
</dbReference>
<keyword evidence="3" id="KW-1185">Reference proteome</keyword>
<protein>
    <submittedName>
        <fullName evidence="2">Adenine nucleotide alpha hydrolase</fullName>
    </submittedName>
</protein>
<reference evidence="2 3" key="1">
    <citation type="journal article" date="2018" name="Plant J.">
        <title>Genome sequences of Chlorella sorokiniana UTEX 1602 and Micractinium conductrix SAG 241.80: implications to maltose excretion by a green alga.</title>
        <authorList>
            <person name="Arriola M.B."/>
            <person name="Velmurugan N."/>
            <person name="Zhang Y."/>
            <person name="Plunkett M.H."/>
            <person name="Hondzo H."/>
            <person name="Barney B.M."/>
        </authorList>
    </citation>
    <scope>NUCLEOTIDE SEQUENCE [LARGE SCALE GENOMIC DNA]</scope>
    <source>
        <strain evidence="2 3">SAG 241.80</strain>
    </source>
</reference>
<dbReference type="InterPro" id="IPR014729">
    <property type="entry name" value="Rossmann-like_a/b/a_fold"/>
</dbReference>
<gene>
    <name evidence="2" type="ORF">C2E20_8935</name>
</gene>
<keyword evidence="2" id="KW-0378">Hydrolase</keyword>
<sequence length="133" mass="14852">MANLYQEGDEVHFIHVIPRLQLAATYGAPPVDFLPYQDPTAYEQLIKTAEDFIAKRALAHVGDILPSPVVHIVKYEIDTDSIGNVVCKKAEELEAAVTVLARHSKSRLQEFFLGSVTNYCVHHCKRPVLVHSS</sequence>
<dbReference type="AlphaFoldDB" id="A0A2P6UZW1"/>
<evidence type="ECO:0000313" key="3">
    <source>
        <dbReference type="Proteomes" id="UP000239649"/>
    </source>
</evidence>
<dbReference type="InterPro" id="IPR006016">
    <property type="entry name" value="UspA"/>
</dbReference>